<evidence type="ECO:0000256" key="6">
    <source>
        <dbReference type="ARBA" id="ARBA00022759"/>
    </source>
</evidence>
<evidence type="ECO:0000256" key="11">
    <source>
        <dbReference type="ARBA" id="ARBA00023242"/>
    </source>
</evidence>
<feature type="domain" description="XPG N-terminal" evidence="14">
    <location>
        <begin position="1"/>
        <end position="97"/>
    </location>
</feature>
<sequence>MGVQGLWSILEPTGKVISVETLENQILAIDISLWLHQSVKGFRNPGADGVAHILGLFHRLCKLLFYGIRPVFVFDGRNIPQLKKETLLKRRLRNKKSKEKVAESLRTKAILGHLMTQVSQIKSQNSVNATITMQKALKHGQKGLSSLLSRRTGSNQNPNEKDLFELPPVPSRSGISENEDSDIDEEILNCKFKKSSSSIIVDDIHDVDIKSSYFQSLPKDEQYNILFEMKEKRKMNSWAKMDAMPKKADNFSDFQVQRLLKRANIQKTMVNVEKELGDRELDLIDPHLFVGDKKGLKAKRLASDNKTTIIYGSRRRQEQEDLKKIEKGIVKVDPDCPGTSISENNSASTDESLQMYSDVQTQEALLQMIADNRDQSSEIKDEDIYTQEVLLQSFKSNSTVIKDEIDDMYMQKEALHQMITDSKREEIIEDDFFILAPSVMQYCNQRQGGKTVEKSNDDDPIPGTSTSLFSAQEEPNGNTEVGVMSSSSDESDNNGQIQTKATAMSEDIFGDVFNDKNNIEELDKILLQKSVKPTMLRKRPIQRSHSCSASSSGNESSCPPSPLPSTSLNATLVTSSFFNQTDPDSSKSDDQPPNYDVIKEISTSMKNSDHLYLKIASKYVPFKETTSQESSKNESCVSNEDKSVHNTMAESLRKEGDCLIKEMNSSEKESRLLQYQNVNYTTNAIQSEKNDTVFGSAAPGYIRSGKSINVQEVDVEPSAEALIQEKSNLFADDENRLDQERLAASITDQMYQECQELLQIFGIPYVVAPGEAEAQCAYLENIKLTNGTVTDDSDVWVFGSRKVYKNFFEREKFVEYFSSSEIEQKLGLTQGKMISIAMLTGSDYTEGIYNVGPITALEILAEFQGEELEPLSEFKNWLEDYKQNDFSKPVSRVRENFKKLDLIDGFPSPIILDAYKSPLVDKSDEKFTWAIPNFVAIRDYATEKFGFTYGKVDEMLSPIVKRISAKSLQTRIDNYFVSDTLNVNQKEMISKRGLSAIERVKGKKASPIKSQSSKTKKSGGNNIIEKNKNQVVIKKKFIQRRKKMNWLRKELLKF</sequence>
<dbReference type="SMART" id="SM00484">
    <property type="entry name" value="XPGI"/>
    <property type="match status" value="1"/>
</dbReference>
<dbReference type="InterPro" id="IPR019974">
    <property type="entry name" value="XPG_CS"/>
</dbReference>
<dbReference type="OrthoDB" id="31113at2759"/>
<keyword evidence="6" id="KW-0255">Endonuclease</keyword>
<keyword evidence="11" id="KW-0539">Nucleus</keyword>
<dbReference type="InterPro" id="IPR008918">
    <property type="entry name" value="HhH2"/>
</dbReference>
<dbReference type="GO" id="GO:0003697">
    <property type="term" value="F:single-stranded DNA binding"/>
    <property type="evidence" value="ECO:0007669"/>
    <property type="project" value="InterPro"/>
</dbReference>
<keyword evidence="4" id="KW-0540">Nuclease</keyword>
<name>A0A7R8CST2_LEPSM</name>
<keyword evidence="16" id="KW-1185">Reference proteome</keyword>
<evidence type="ECO:0000256" key="7">
    <source>
        <dbReference type="ARBA" id="ARBA00022763"/>
    </source>
</evidence>
<evidence type="ECO:0000256" key="4">
    <source>
        <dbReference type="ARBA" id="ARBA00022722"/>
    </source>
</evidence>
<keyword evidence="10" id="KW-0234">DNA repair</keyword>
<evidence type="ECO:0000256" key="8">
    <source>
        <dbReference type="ARBA" id="ARBA00022801"/>
    </source>
</evidence>
<dbReference type="Proteomes" id="UP000675881">
    <property type="component" value="Chromosome 4"/>
</dbReference>
<keyword evidence="5" id="KW-0479">Metal-binding</keyword>
<comment type="cofactor">
    <cofactor evidence="1">
        <name>Mg(2+)</name>
        <dbReference type="ChEBI" id="CHEBI:18420"/>
    </cofactor>
</comment>
<dbReference type="SUPFAM" id="SSF88723">
    <property type="entry name" value="PIN domain-like"/>
    <property type="match status" value="1"/>
</dbReference>
<evidence type="ECO:0000259" key="13">
    <source>
        <dbReference type="SMART" id="SM00484"/>
    </source>
</evidence>
<evidence type="ECO:0000313" key="15">
    <source>
        <dbReference type="EMBL" id="CAF2919989.1"/>
    </source>
</evidence>
<dbReference type="InterPro" id="IPR006085">
    <property type="entry name" value="XPG_DNA_repair_N"/>
</dbReference>
<dbReference type="GO" id="GO:0046872">
    <property type="term" value="F:metal ion binding"/>
    <property type="evidence" value="ECO:0007669"/>
    <property type="project" value="UniProtKB-KW"/>
</dbReference>
<dbReference type="AlphaFoldDB" id="A0A7R8CST2"/>
<dbReference type="GO" id="GO:0006289">
    <property type="term" value="P:nucleotide-excision repair"/>
    <property type="evidence" value="ECO:0007669"/>
    <property type="project" value="InterPro"/>
</dbReference>
<dbReference type="InterPro" id="IPR036279">
    <property type="entry name" value="5-3_exonuclease_C_sf"/>
</dbReference>
<dbReference type="Gene3D" id="1.10.150.20">
    <property type="entry name" value="5' to 3' exonuclease, C-terminal subdomain"/>
    <property type="match status" value="1"/>
</dbReference>
<dbReference type="SUPFAM" id="SSF47807">
    <property type="entry name" value="5' to 3' exonuclease, C-terminal subdomain"/>
    <property type="match status" value="1"/>
</dbReference>
<dbReference type="SMART" id="SM00485">
    <property type="entry name" value="XPGN"/>
    <property type="match status" value="1"/>
</dbReference>
<gene>
    <name evidence="15" type="ORF">LSAA_8646</name>
</gene>
<dbReference type="Gene3D" id="3.40.50.1010">
    <property type="entry name" value="5'-nuclease"/>
    <property type="match status" value="2"/>
</dbReference>
<dbReference type="PANTHER" id="PTHR16171">
    <property type="entry name" value="DNA REPAIR PROTEIN COMPLEMENTING XP-G CELLS-RELATED"/>
    <property type="match status" value="1"/>
</dbReference>
<dbReference type="PANTHER" id="PTHR16171:SF7">
    <property type="entry name" value="DNA REPAIR PROTEIN RAD2"/>
    <property type="match status" value="1"/>
</dbReference>
<feature type="compositionally biased region" description="Polar residues" evidence="12">
    <location>
        <begin position="463"/>
        <end position="496"/>
    </location>
</feature>
<dbReference type="EMBL" id="HG994583">
    <property type="protein sequence ID" value="CAF2919989.1"/>
    <property type="molecule type" value="Genomic_DNA"/>
</dbReference>
<feature type="region of interest" description="Disordered" evidence="12">
    <location>
        <begin position="536"/>
        <end position="566"/>
    </location>
</feature>
<dbReference type="GO" id="GO:0005634">
    <property type="term" value="C:nucleus"/>
    <property type="evidence" value="ECO:0007669"/>
    <property type="project" value="UniProtKB-SubCell"/>
</dbReference>
<comment type="subcellular location">
    <subcellularLocation>
        <location evidence="2">Nucleus</location>
    </subcellularLocation>
</comment>
<dbReference type="GO" id="GO:0004520">
    <property type="term" value="F:DNA endonuclease activity"/>
    <property type="evidence" value="ECO:0007669"/>
    <property type="project" value="TreeGrafter"/>
</dbReference>
<dbReference type="CDD" id="cd09868">
    <property type="entry name" value="PIN_XPG_RAD2"/>
    <property type="match status" value="2"/>
</dbReference>
<evidence type="ECO:0000313" key="16">
    <source>
        <dbReference type="Proteomes" id="UP000675881"/>
    </source>
</evidence>
<evidence type="ECO:0000259" key="14">
    <source>
        <dbReference type="SMART" id="SM00485"/>
    </source>
</evidence>
<comment type="similarity">
    <text evidence="3">Belongs to the XPG/RAD2 endonuclease family. XPG subfamily.</text>
</comment>
<keyword evidence="7" id="KW-0227">DNA damage</keyword>
<evidence type="ECO:0000256" key="5">
    <source>
        <dbReference type="ARBA" id="ARBA00022723"/>
    </source>
</evidence>
<keyword evidence="8" id="KW-0378">Hydrolase</keyword>
<feature type="region of interest" description="Disordered" evidence="12">
    <location>
        <begin position="1002"/>
        <end position="1022"/>
    </location>
</feature>
<protein>
    <submittedName>
        <fullName evidence="15">ERCC5</fullName>
    </submittedName>
</protein>
<evidence type="ECO:0000256" key="1">
    <source>
        <dbReference type="ARBA" id="ARBA00001946"/>
    </source>
</evidence>
<dbReference type="InterPro" id="IPR001044">
    <property type="entry name" value="XPG/Rad2_eukaryotes"/>
</dbReference>
<evidence type="ECO:0000256" key="12">
    <source>
        <dbReference type="SAM" id="MobiDB-lite"/>
    </source>
</evidence>
<dbReference type="PRINTS" id="PR00853">
    <property type="entry name" value="XPGRADSUPER"/>
</dbReference>
<reference evidence="15" key="1">
    <citation type="submission" date="2021-02" db="EMBL/GenBank/DDBJ databases">
        <authorList>
            <person name="Bekaert M."/>
        </authorList>
    </citation>
    <scope>NUCLEOTIDE SEQUENCE</scope>
    <source>
        <strain evidence="15">IoA-00</strain>
    </source>
</reference>
<proteinExistence type="inferred from homology"/>
<feature type="domain" description="XPG-I" evidence="13">
    <location>
        <begin position="759"/>
        <end position="828"/>
    </location>
</feature>
<dbReference type="InterPro" id="IPR006086">
    <property type="entry name" value="XPG-I_dom"/>
</dbReference>
<dbReference type="PRINTS" id="PR00066">
    <property type="entry name" value="XRODRMPGMNTG"/>
</dbReference>
<organism evidence="15 16">
    <name type="scientific">Lepeophtheirus salmonis</name>
    <name type="common">Salmon louse</name>
    <name type="synonym">Caligus salmonis</name>
    <dbReference type="NCBI Taxonomy" id="72036"/>
    <lineage>
        <taxon>Eukaryota</taxon>
        <taxon>Metazoa</taxon>
        <taxon>Ecdysozoa</taxon>
        <taxon>Arthropoda</taxon>
        <taxon>Crustacea</taxon>
        <taxon>Multicrustacea</taxon>
        <taxon>Hexanauplia</taxon>
        <taxon>Copepoda</taxon>
        <taxon>Siphonostomatoida</taxon>
        <taxon>Caligidae</taxon>
        <taxon>Lepeophtheirus</taxon>
    </lineage>
</organism>
<accession>A0A7R8CST2</accession>
<keyword evidence="9" id="KW-0460">Magnesium</keyword>
<feature type="region of interest" description="Disordered" evidence="12">
    <location>
        <begin position="148"/>
        <end position="180"/>
    </location>
</feature>
<evidence type="ECO:0000256" key="10">
    <source>
        <dbReference type="ARBA" id="ARBA00023204"/>
    </source>
</evidence>
<dbReference type="Pfam" id="PF00752">
    <property type="entry name" value="XPG_N"/>
    <property type="match status" value="1"/>
</dbReference>
<dbReference type="InterPro" id="IPR029060">
    <property type="entry name" value="PIN-like_dom_sf"/>
</dbReference>
<feature type="region of interest" description="Disordered" evidence="12">
    <location>
        <begin position="446"/>
        <end position="496"/>
    </location>
</feature>
<evidence type="ECO:0000256" key="2">
    <source>
        <dbReference type="ARBA" id="ARBA00004123"/>
    </source>
</evidence>
<evidence type="ECO:0000256" key="9">
    <source>
        <dbReference type="ARBA" id="ARBA00022842"/>
    </source>
</evidence>
<dbReference type="InterPro" id="IPR006084">
    <property type="entry name" value="XPG/Rad2"/>
</dbReference>
<feature type="compositionally biased region" description="Low complexity" evidence="12">
    <location>
        <begin position="544"/>
        <end position="566"/>
    </location>
</feature>
<evidence type="ECO:0000256" key="3">
    <source>
        <dbReference type="ARBA" id="ARBA00005283"/>
    </source>
</evidence>
<dbReference type="GO" id="GO:0016788">
    <property type="term" value="F:hydrolase activity, acting on ester bonds"/>
    <property type="evidence" value="ECO:0007669"/>
    <property type="project" value="InterPro"/>
</dbReference>
<dbReference type="Pfam" id="PF00867">
    <property type="entry name" value="XPG_I"/>
    <property type="match status" value="1"/>
</dbReference>
<dbReference type="PROSITE" id="PS00842">
    <property type="entry name" value="XPG_2"/>
    <property type="match status" value="1"/>
</dbReference>
<dbReference type="SMART" id="SM00279">
    <property type="entry name" value="HhH2"/>
    <property type="match status" value="1"/>
</dbReference>